<reference evidence="8 9" key="1">
    <citation type="journal article" date="2020" name="bioRxiv">
        <title>Metabolic contributions of an alphaproteobacterial endosymbiont in the apicomplexan Cardiosporidium cionae.</title>
        <authorList>
            <person name="Hunter E.S."/>
            <person name="Paight C.J."/>
            <person name="Lane C.E."/>
        </authorList>
    </citation>
    <scope>NUCLEOTIDE SEQUENCE [LARGE SCALE GENOMIC DNA]</scope>
    <source>
        <strain evidence="8">ESH_2018</strain>
    </source>
</reference>
<accession>A0ABQ7J3R1</accession>
<dbReference type="Gene3D" id="3.40.50.300">
    <property type="entry name" value="P-loop containing nucleotide triphosphate hydrolases"/>
    <property type="match status" value="1"/>
</dbReference>
<keyword evidence="4" id="KW-0482">Metalloprotease</keyword>
<evidence type="ECO:0000313" key="9">
    <source>
        <dbReference type="Proteomes" id="UP000823046"/>
    </source>
</evidence>
<evidence type="ECO:0000313" key="8">
    <source>
        <dbReference type="EMBL" id="KAF8817738.1"/>
    </source>
</evidence>
<keyword evidence="5" id="KW-0547">Nucleotide-binding</keyword>
<dbReference type="Pfam" id="PF17862">
    <property type="entry name" value="AAA_lid_3"/>
    <property type="match status" value="1"/>
</dbReference>
<evidence type="ECO:0000256" key="2">
    <source>
        <dbReference type="ARBA" id="ARBA00022723"/>
    </source>
</evidence>
<dbReference type="InterPro" id="IPR003959">
    <property type="entry name" value="ATPase_AAA_core"/>
</dbReference>
<name>A0ABQ7J3R1_9APIC</name>
<dbReference type="SUPFAM" id="SSF52540">
    <property type="entry name" value="P-loop containing nucleoside triphosphate hydrolases"/>
    <property type="match status" value="1"/>
</dbReference>
<comment type="caution">
    <text evidence="8">The sequence shown here is derived from an EMBL/GenBank/DDBJ whole genome shotgun (WGS) entry which is preliminary data.</text>
</comment>
<comment type="similarity">
    <text evidence="5">Belongs to the AAA ATPase family.</text>
</comment>
<gene>
    <name evidence="8" type="ORF">IE077_000451</name>
</gene>
<keyword evidence="4" id="KW-0645">Protease</keyword>
<dbReference type="PANTHER" id="PTHR23076">
    <property type="entry name" value="METALLOPROTEASE M41 FTSH"/>
    <property type="match status" value="1"/>
</dbReference>
<keyword evidence="5" id="KW-0067">ATP-binding</keyword>
<keyword evidence="2" id="KW-0479">Metal-binding</keyword>
<dbReference type="InterPro" id="IPR027417">
    <property type="entry name" value="P-loop_NTPase"/>
</dbReference>
<dbReference type="InterPro" id="IPR003960">
    <property type="entry name" value="ATPase_AAA_CS"/>
</dbReference>
<organism evidence="8 9">
    <name type="scientific">Cardiosporidium cionae</name>
    <dbReference type="NCBI Taxonomy" id="476202"/>
    <lineage>
        <taxon>Eukaryota</taxon>
        <taxon>Sar</taxon>
        <taxon>Alveolata</taxon>
        <taxon>Apicomplexa</taxon>
        <taxon>Aconoidasida</taxon>
        <taxon>Nephromycida</taxon>
        <taxon>Cardiosporidium</taxon>
    </lineage>
</organism>
<evidence type="ECO:0000256" key="1">
    <source>
        <dbReference type="ARBA" id="ARBA00001947"/>
    </source>
</evidence>
<dbReference type="Proteomes" id="UP000823046">
    <property type="component" value="Unassembled WGS sequence"/>
</dbReference>
<evidence type="ECO:0000259" key="7">
    <source>
        <dbReference type="Pfam" id="PF17862"/>
    </source>
</evidence>
<evidence type="ECO:0000256" key="5">
    <source>
        <dbReference type="RuleBase" id="RU003651"/>
    </source>
</evidence>
<keyword evidence="4" id="KW-0378">Hydrolase</keyword>
<dbReference type="EMBL" id="JADAQX010001669">
    <property type="protein sequence ID" value="KAF8817738.1"/>
    <property type="molecule type" value="Genomic_DNA"/>
</dbReference>
<dbReference type="Pfam" id="PF00004">
    <property type="entry name" value="AAA"/>
    <property type="match status" value="1"/>
</dbReference>
<dbReference type="PANTHER" id="PTHR23076:SF97">
    <property type="entry name" value="ATP-DEPENDENT ZINC METALLOPROTEASE YME1L1"/>
    <property type="match status" value="1"/>
</dbReference>
<protein>
    <submittedName>
        <fullName evidence="8">ATP-dependent metallopeptidase HflB subfamily protein</fullName>
    </submittedName>
</protein>
<feature type="domain" description="ATPase AAA-type core" evidence="6">
    <location>
        <begin position="1"/>
        <end position="65"/>
    </location>
</feature>
<evidence type="ECO:0000259" key="6">
    <source>
        <dbReference type="Pfam" id="PF00004"/>
    </source>
</evidence>
<evidence type="ECO:0000256" key="4">
    <source>
        <dbReference type="ARBA" id="ARBA00023049"/>
    </source>
</evidence>
<proteinExistence type="inferred from homology"/>
<sequence>MDAVGSKRSGRDNNAVRMTLNQLLVELDGFEQNEGLVVICATNFPESLDSAILRPGRLDKVVAIPFPDLQGRREILEMYGNRIILADDVDLEVLARRTAGMTGADLFNILNIAAVKSSAEGKSSISMQSFEEAFDRVVVGMERRNPMSEGERKLTAYHE</sequence>
<dbReference type="PROSITE" id="PS00674">
    <property type="entry name" value="AAA"/>
    <property type="match status" value="1"/>
</dbReference>
<dbReference type="Gene3D" id="1.10.8.60">
    <property type="match status" value="1"/>
</dbReference>
<comment type="cofactor">
    <cofactor evidence="1">
        <name>Zn(2+)</name>
        <dbReference type="ChEBI" id="CHEBI:29105"/>
    </cofactor>
</comment>
<feature type="non-terminal residue" evidence="8">
    <location>
        <position position="159"/>
    </location>
</feature>
<evidence type="ECO:0000256" key="3">
    <source>
        <dbReference type="ARBA" id="ARBA00022833"/>
    </source>
</evidence>
<keyword evidence="9" id="KW-1185">Reference proteome</keyword>
<dbReference type="InterPro" id="IPR041569">
    <property type="entry name" value="AAA_lid_3"/>
</dbReference>
<keyword evidence="3" id="KW-0862">Zinc</keyword>
<feature type="domain" description="AAA ATPase AAA+ lid" evidence="7">
    <location>
        <begin position="88"/>
        <end position="132"/>
    </location>
</feature>